<evidence type="ECO:0000256" key="1">
    <source>
        <dbReference type="SAM" id="MobiDB-lite"/>
    </source>
</evidence>
<protein>
    <submittedName>
        <fullName evidence="2">Uncharacterized protein</fullName>
    </submittedName>
</protein>
<feature type="region of interest" description="Disordered" evidence="1">
    <location>
        <begin position="279"/>
        <end position="300"/>
    </location>
</feature>
<evidence type="ECO:0000313" key="3">
    <source>
        <dbReference type="Proteomes" id="UP000308197"/>
    </source>
</evidence>
<reference evidence="2 3" key="1">
    <citation type="journal article" date="2019" name="Nat. Ecol. Evol.">
        <title>Megaphylogeny resolves global patterns of mushroom evolution.</title>
        <authorList>
            <person name="Varga T."/>
            <person name="Krizsan K."/>
            <person name="Foldi C."/>
            <person name="Dima B."/>
            <person name="Sanchez-Garcia M."/>
            <person name="Sanchez-Ramirez S."/>
            <person name="Szollosi G.J."/>
            <person name="Szarkandi J.G."/>
            <person name="Papp V."/>
            <person name="Albert L."/>
            <person name="Andreopoulos W."/>
            <person name="Angelini C."/>
            <person name="Antonin V."/>
            <person name="Barry K.W."/>
            <person name="Bougher N.L."/>
            <person name="Buchanan P."/>
            <person name="Buyck B."/>
            <person name="Bense V."/>
            <person name="Catcheside P."/>
            <person name="Chovatia M."/>
            <person name="Cooper J."/>
            <person name="Damon W."/>
            <person name="Desjardin D."/>
            <person name="Finy P."/>
            <person name="Geml J."/>
            <person name="Haridas S."/>
            <person name="Hughes K."/>
            <person name="Justo A."/>
            <person name="Karasinski D."/>
            <person name="Kautmanova I."/>
            <person name="Kiss B."/>
            <person name="Kocsube S."/>
            <person name="Kotiranta H."/>
            <person name="LaButti K.M."/>
            <person name="Lechner B.E."/>
            <person name="Liimatainen K."/>
            <person name="Lipzen A."/>
            <person name="Lukacs Z."/>
            <person name="Mihaltcheva S."/>
            <person name="Morgado L.N."/>
            <person name="Niskanen T."/>
            <person name="Noordeloos M.E."/>
            <person name="Ohm R.A."/>
            <person name="Ortiz-Santana B."/>
            <person name="Ovrebo C."/>
            <person name="Racz N."/>
            <person name="Riley R."/>
            <person name="Savchenko A."/>
            <person name="Shiryaev A."/>
            <person name="Soop K."/>
            <person name="Spirin V."/>
            <person name="Szebenyi C."/>
            <person name="Tomsovsky M."/>
            <person name="Tulloss R.E."/>
            <person name="Uehling J."/>
            <person name="Grigoriev I.V."/>
            <person name="Vagvolgyi C."/>
            <person name="Papp T."/>
            <person name="Martin F.M."/>
            <person name="Miettinen O."/>
            <person name="Hibbett D.S."/>
            <person name="Nagy L.G."/>
        </authorList>
    </citation>
    <scope>NUCLEOTIDE SEQUENCE [LARGE SCALE GENOMIC DNA]</scope>
    <source>
        <strain evidence="2 3">HHB13444</strain>
    </source>
</reference>
<dbReference type="AlphaFoldDB" id="A0A5C3PAG6"/>
<keyword evidence="3" id="KW-1185">Reference proteome</keyword>
<accession>A0A5C3PAG6</accession>
<dbReference type="InParanoid" id="A0A5C3PAG6"/>
<gene>
    <name evidence="2" type="ORF">K466DRAFT_601377</name>
</gene>
<proteinExistence type="predicted"/>
<sequence length="300" mass="34558">MFVRCVVWFKDKHLPIWRVIDCKPDAPIRLDKLEWLVDACDSSQLRPVEMYLVTDDMWSYRELETDTVTPNARERTLLFRVLGVEHCPLFGLELELVHRQVGFPPAPLNVPVLDNRTDLALRHVKILIWTRSQNEAPPRAHLVSFNDDNTLQLVVHTPLDADLLWNRVNMWLAEDAEWQMISVAESFWLEAEYNTVLLRIPGTIHALGLGREIHALECVDERPESFGEDPLLATDEMSNMLVHEVSPQYDIATTSRASRAILRHAAQHSAAMRREMCLGKRQRGTDDTAGRRLRRRLSSA</sequence>
<dbReference type="EMBL" id="ML211267">
    <property type="protein sequence ID" value="TFK85200.1"/>
    <property type="molecule type" value="Genomic_DNA"/>
</dbReference>
<feature type="compositionally biased region" description="Basic residues" evidence="1">
    <location>
        <begin position="291"/>
        <end position="300"/>
    </location>
</feature>
<name>A0A5C3PAG6_9APHY</name>
<organism evidence="2 3">
    <name type="scientific">Polyporus arcularius HHB13444</name>
    <dbReference type="NCBI Taxonomy" id="1314778"/>
    <lineage>
        <taxon>Eukaryota</taxon>
        <taxon>Fungi</taxon>
        <taxon>Dikarya</taxon>
        <taxon>Basidiomycota</taxon>
        <taxon>Agaricomycotina</taxon>
        <taxon>Agaricomycetes</taxon>
        <taxon>Polyporales</taxon>
        <taxon>Polyporaceae</taxon>
        <taxon>Polyporus</taxon>
    </lineage>
</organism>
<feature type="compositionally biased region" description="Basic and acidic residues" evidence="1">
    <location>
        <begin position="279"/>
        <end position="290"/>
    </location>
</feature>
<dbReference type="Proteomes" id="UP000308197">
    <property type="component" value="Unassembled WGS sequence"/>
</dbReference>
<evidence type="ECO:0000313" key="2">
    <source>
        <dbReference type="EMBL" id="TFK85200.1"/>
    </source>
</evidence>